<dbReference type="Gene3D" id="2.30.30.40">
    <property type="entry name" value="SH3 Domains"/>
    <property type="match status" value="1"/>
</dbReference>
<feature type="compositionally biased region" description="Polar residues" evidence="1">
    <location>
        <begin position="490"/>
        <end position="504"/>
    </location>
</feature>
<name>A0A388KDU1_CHABU</name>
<gene>
    <name evidence="2" type="ORF">CBR_g2729</name>
</gene>
<dbReference type="Proteomes" id="UP000265515">
    <property type="component" value="Unassembled WGS sequence"/>
</dbReference>
<keyword evidence="3" id="KW-1185">Reference proteome</keyword>
<feature type="region of interest" description="Disordered" evidence="1">
    <location>
        <begin position="314"/>
        <end position="375"/>
    </location>
</feature>
<feature type="region of interest" description="Disordered" evidence="1">
    <location>
        <begin position="490"/>
        <end position="534"/>
    </location>
</feature>
<comment type="caution">
    <text evidence="2">The sequence shown here is derived from an EMBL/GenBank/DDBJ whole genome shotgun (WGS) entry which is preliminary data.</text>
</comment>
<feature type="compositionally biased region" description="Low complexity" evidence="1">
    <location>
        <begin position="505"/>
        <end position="518"/>
    </location>
</feature>
<feature type="compositionally biased region" description="Basic and acidic residues" evidence="1">
    <location>
        <begin position="191"/>
        <end position="215"/>
    </location>
</feature>
<sequence>MHIHRVAQLACEFEKGKRMKEGRRIDWAAASPYLPVSSASAAAKFGKAALSSSAVSPPDMPGGDKWSTRSSLVSRSPPPGPQRVSTGPFPVDRNTGPHGTSAGGGKDVGNGACVWRVVKPNDKPNDGTHSSHATMATMGNGNNSLPVSRAGEGSSSGSATVPGDSRTINLCGDVSSHRPTSTDCNGTLRGSEGHRSQVDSEHERRRQPLNDRTVRSEPSSSSSAKSSEDSKKLDLTELFPHLFPKARPPPDAVQSEGCYQSSQAASTSARVDQRLTSTVAQTSTRIYQQSSQTAGEPHVSDRWGVAALSPHAETRCLSNDSHSKGSGSLGSVSAQAGAPGIAGGPGLSASPRGAAGPPLPSTASYRRPPKGKYNPFAVENQRTCAALGQQNQPISHSQEHRDSADAGGSKHTSGMFPWPYRVISGGQNHRVRESKSLESAVVVHLLPRSIVTVLEQDGPWMRVSMPEAGQGWTLAWHQGEQYLERMNDVTGNSVRTGPNGVTTQGASSLPSGSKSASPNGDLGRAVSSADDVSQAVPQDTLTHELCNVCMRRRADFVLLDCKHLGPCYTCQSTKPVVRCPRANCGMPVKSAIRVFR</sequence>
<feature type="compositionally biased region" description="Low complexity" evidence="1">
    <location>
        <begin position="216"/>
        <end position="225"/>
    </location>
</feature>
<dbReference type="OrthoDB" id="1991699at2759"/>
<feature type="compositionally biased region" description="Polar residues" evidence="1">
    <location>
        <begin position="257"/>
        <end position="276"/>
    </location>
</feature>
<dbReference type="Gramene" id="GBG68176">
    <property type="protein sequence ID" value="GBG68176"/>
    <property type="gene ID" value="CBR_g2729"/>
</dbReference>
<accession>A0A388KDU1</accession>
<proteinExistence type="predicted"/>
<evidence type="ECO:0000256" key="1">
    <source>
        <dbReference type="SAM" id="MobiDB-lite"/>
    </source>
</evidence>
<feature type="compositionally biased region" description="Polar residues" evidence="1">
    <location>
        <begin position="127"/>
        <end position="146"/>
    </location>
</feature>
<dbReference type="InterPro" id="IPR013083">
    <property type="entry name" value="Znf_RING/FYVE/PHD"/>
</dbReference>
<organism evidence="2 3">
    <name type="scientific">Chara braunii</name>
    <name type="common">Braun's stonewort</name>
    <dbReference type="NCBI Taxonomy" id="69332"/>
    <lineage>
        <taxon>Eukaryota</taxon>
        <taxon>Viridiplantae</taxon>
        <taxon>Streptophyta</taxon>
        <taxon>Charophyceae</taxon>
        <taxon>Charales</taxon>
        <taxon>Characeae</taxon>
        <taxon>Chara</taxon>
    </lineage>
</organism>
<feature type="region of interest" description="Disordered" evidence="1">
    <location>
        <begin position="51"/>
        <end position="276"/>
    </location>
</feature>
<evidence type="ECO:0008006" key="4">
    <source>
        <dbReference type="Google" id="ProtNLM"/>
    </source>
</evidence>
<feature type="region of interest" description="Disordered" evidence="1">
    <location>
        <begin position="388"/>
        <end position="414"/>
    </location>
</feature>
<reference evidence="2 3" key="1">
    <citation type="journal article" date="2018" name="Cell">
        <title>The Chara Genome: Secondary Complexity and Implications for Plant Terrestrialization.</title>
        <authorList>
            <person name="Nishiyama T."/>
            <person name="Sakayama H."/>
            <person name="Vries J.D."/>
            <person name="Buschmann H."/>
            <person name="Saint-Marcoux D."/>
            <person name="Ullrich K.K."/>
            <person name="Haas F.B."/>
            <person name="Vanderstraeten L."/>
            <person name="Becker D."/>
            <person name="Lang D."/>
            <person name="Vosolsobe S."/>
            <person name="Rombauts S."/>
            <person name="Wilhelmsson P.K.I."/>
            <person name="Janitza P."/>
            <person name="Kern R."/>
            <person name="Heyl A."/>
            <person name="Rumpler F."/>
            <person name="Villalobos L.I.A.C."/>
            <person name="Clay J.M."/>
            <person name="Skokan R."/>
            <person name="Toyoda A."/>
            <person name="Suzuki Y."/>
            <person name="Kagoshima H."/>
            <person name="Schijlen E."/>
            <person name="Tajeshwar N."/>
            <person name="Catarino B."/>
            <person name="Hetherington A.J."/>
            <person name="Saltykova A."/>
            <person name="Bonnot C."/>
            <person name="Breuninger H."/>
            <person name="Symeonidi A."/>
            <person name="Radhakrishnan G.V."/>
            <person name="Van Nieuwerburgh F."/>
            <person name="Deforce D."/>
            <person name="Chang C."/>
            <person name="Karol K.G."/>
            <person name="Hedrich R."/>
            <person name="Ulvskov P."/>
            <person name="Glockner G."/>
            <person name="Delwiche C.F."/>
            <person name="Petrasek J."/>
            <person name="Van de Peer Y."/>
            <person name="Friml J."/>
            <person name="Beilby M."/>
            <person name="Dolan L."/>
            <person name="Kohara Y."/>
            <person name="Sugano S."/>
            <person name="Fujiyama A."/>
            <person name="Delaux P.-M."/>
            <person name="Quint M."/>
            <person name="TheiBen G."/>
            <person name="Hagemann M."/>
            <person name="Harholt J."/>
            <person name="Dunand C."/>
            <person name="Zachgo S."/>
            <person name="Langdale J."/>
            <person name="Maumus F."/>
            <person name="Straeten D.V.D."/>
            <person name="Gould S.B."/>
            <person name="Rensing S.A."/>
        </authorList>
    </citation>
    <scope>NUCLEOTIDE SEQUENCE [LARGE SCALE GENOMIC DNA]</scope>
    <source>
        <strain evidence="2 3">S276</strain>
    </source>
</reference>
<evidence type="ECO:0000313" key="2">
    <source>
        <dbReference type="EMBL" id="GBG68176.1"/>
    </source>
</evidence>
<evidence type="ECO:0000313" key="3">
    <source>
        <dbReference type="Proteomes" id="UP000265515"/>
    </source>
</evidence>
<feature type="compositionally biased region" description="Polar residues" evidence="1">
    <location>
        <begin position="316"/>
        <end position="332"/>
    </location>
</feature>
<feature type="compositionally biased region" description="Basic and acidic residues" evidence="1">
    <location>
        <begin position="226"/>
        <end position="235"/>
    </location>
</feature>
<dbReference type="AlphaFoldDB" id="A0A388KDU1"/>
<protein>
    <recommendedName>
        <fullName evidence="4">RING-type domain-containing protein</fullName>
    </recommendedName>
</protein>
<dbReference type="EMBL" id="BFEA01000097">
    <property type="protein sequence ID" value="GBG68176.1"/>
    <property type="molecule type" value="Genomic_DNA"/>
</dbReference>
<dbReference type="Gene3D" id="3.30.40.10">
    <property type="entry name" value="Zinc/RING finger domain, C3HC4 (zinc finger)"/>
    <property type="match status" value="1"/>
</dbReference>